<evidence type="ECO:0000259" key="1">
    <source>
        <dbReference type="Pfam" id="PF02272"/>
    </source>
</evidence>
<protein>
    <recommendedName>
        <fullName evidence="1">DHHA1 domain-containing protein</fullName>
    </recommendedName>
</protein>
<dbReference type="GO" id="GO:0003676">
    <property type="term" value="F:nucleic acid binding"/>
    <property type="evidence" value="ECO:0007669"/>
    <property type="project" value="InterPro"/>
</dbReference>
<dbReference type="Pfam" id="PF02272">
    <property type="entry name" value="DHHA1"/>
    <property type="match status" value="1"/>
</dbReference>
<evidence type="ECO:0000313" key="2">
    <source>
        <dbReference type="EMBL" id="KAF8567634.1"/>
    </source>
</evidence>
<organism evidence="2 3">
    <name type="scientific">Paragonimus westermani</name>
    <dbReference type="NCBI Taxonomy" id="34504"/>
    <lineage>
        <taxon>Eukaryota</taxon>
        <taxon>Metazoa</taxon>
        <taxon>Spiralia</taxon>
        <taxon>Lophotrochozoa</taxon>
        <taxon>Platyhelminthes</taxon>
        <taxon>Trematoda</taxon>
        <taxon>Digenea</taxon>
        <taxon>Plagiorchiida</taxon>
        <taxon>Troglotremata</taxon>
        <taxon>Troglotrematidae</taxon>
        <taxon>Paragonimus</taxon>
    </lineage>
</organism>
<dbReference type="EMBL" id="JTDF01003641">
    <property type="protein sequence ID" value="KAF8567634.1"/>
    <property type="molecule type" value="Genomic_DNA"/>
</dbReference>
<keyword evidence="3" id="KW-1185">Reference proteome</keyword>
<dbReference type="Gene3D" id="3.10.310.40">
    <property type="match status" value="1"/>
</dbReference>
<feature type="non-terminal residue" evidence="2">
    <location>
        <position position="1"/>
    </location>
</feature>
<dbReference type="OrthoDB" id="2423964at2759"/>
<dbReference type="Proteomes" id="UP000699462">
    <property type="component" value="Unassembled WGS sequence"/>
</dbReference>
<dbReference type="InterPro" id="IPR003156">
    <property type="entry name" value="DHHA1_dom"/>
</dbReference>
<accession>A0A8T0DL22</accession>
<dbReference type="AlphaFoldDB" id="A0A8T0DL22"/>
<gene>
    <name evidence="2" type="ORF">P879_06804</name>
</gene>
<proteinExistence type="predicted"/>
<reference evidence="2 3" key="1">
    <citation type="submission" date="2019-07" db="EMBL/GenBank/DDBJ databases">
        <title>Annotation for the trematode Paragonimus westermani.</title>
        <authorList>
            <person name="Choi Y.-J."/>
        </authorList>
    </citation>
    <scope>NUCLEOTIDE SEQUENCE [LARGE SCALE GENOMIC DNA]</scope>
    <source>
        <strain evidence="2">180907_Pwestermani</strain>
    </source>
</reference>
<name>A0A8T0DL22_9TREM</name>
<evidence type="ECO:0000313" key="3">
    <source>
        <dbReference type="Proteomes" id="UP000699462"/>
    </source>
</evidence>
<comment type="caution">
    <text evidence="2">The sequence shown here is derived from an EMBL/GenBank/DDBJ whole genome shotgun (WGS) entry which is preliminary data.</text>
</comment>
<sequence length="73" mass="7812">RVCFCCLTFSPYAQSLTVRGLKANEWVASVSSVMNGKGGGKDSSAQATGTRVEALDDVVRLANQFARTKLQNT</sequence>
<feature type="domain" description="DHHA1" evidence="1">
    <location>
        <begin position="18"/>
        <end position="67"/>
    </location>
</feature>